<dbReference type="Pfam" id="PF01979">
    <property type="entry name" value="Amidohydro_1"/>
    <property type="match status" value="1"/>
</dbReference>
<proteinExistence type="predicted"/>
<name>A0A4R6IA81_9SPHI</name>
<dbReference type="InterPro" id="IPR011059">
    <property type="entry name" value="Metal-dep_hydrolase_composite"/>
</dbReference>
<reference evidence="3 4" key="1">
    <citation type="submission" date="2019-03" db="EMBL/GenBank/DDBJ databases">
        <title>Genomic Encyclopedia of Archaeal and Bacterial Type Strains, Phase II (KMG-II): from individual species to whole genera.</title>
        <authorList>
            <person name="Goeker M."/>
        </authorList>
    </citation>
    <scope>NUCLEOTIDE SEQUENCE [LARGE SCALE GENOMIC DNA]</scope>
    <source>
        <strain evidence="3 4">DSM 19034</strain>
    </source>
</reference>
<protein>
    <submittedName>
        <fullName evidence="3">Cytosine/adenosine deaminase-related metal-dependent hydrolase</fullName>
    </submittedName>
</protein>
<keyword evidence="1 3" id="KW-0378">Hydrolase</keyword>
<dbReference type="PANTHER" id="PTHR43794">
    <property type="entry name" value="AMINOHYDROLASE SSNA-RELATED"/>
    <property type="match status" value="1"/>
</dbReference>
<dbReference type="InterPro" id="IPR050287">
    <property type="entry name" value="MTA/SAH_deaminase"/>
</dbReference>
<evidence type="ECO:0000313" key="4">
    <source>
        <dbReference type="Proteomes" id="UP000295499"/>
    </source>
</evidence>
<dbReference type="RefSeq" id="WP_133559300.1">
    <property type="nucleotide sequence ID" value="NZ_SNWM01000008.1"/>
</dbReference>
<dbReference type="Proteomes" id="UP000295499">
    <property type="component" value="Unassembled WGS sequence"/>
</dbReference>
<dbReference type="Gene3D" id="3.20.20.140">
    <property type="entry name" value="Metal-dependent hydrolases"/>
    <property type="match status" value="1"/>
</dbReference>
<dbReference type="InterPro" id="IPR006680">
    <property type="entry name" value="Amidohydro-rel"/>
</dbReference>
<dbReference type="GO" id="GO:0016810">
    <property type="term" value="F:hydrolase activity, acting on carbon-nitrogen (but not peptide) bonds"/>
    <property type="evidence" value="ECO:0007669"/>
    <property type="project" value="InterPro"/>
</dbReference>
<dbReference type="OrthoDB" id="9807210at2"/>
<organism evidence="3 4">
    <name type="scientific">Pedobacter duraquae</name>
    <dbReference type="NCBI Taxonomy" id="425511"/>
    <lineage>
        <taxon>Bacteria</taxon>
        <taxon>Pseudomonadati</taxon>
        <taxon>Bacteroidota</taxon>
        <taxon>Sphingobacteriia</taxon>
        <taxon>Sphingobacteriales</taxon>
        <taxon>Sphingobacteriaceae</taxon>
        <taxon>Pedobacter</taxon>
    </lineage>
</organism>
<dbReference type="AlphaFoldDB" id="A0A4R6IA81"/>
<dbReference type="SUPFAM" id="SSF51338">
    <property type="entry name" value="Composite domain of metallo-dependent hydrolases"/>
    <property type="match status" value="1"/>
</dbReference>
<dbReference type="InterPro" id="IPR032466">
    <property type="entry name" value="Metal_Hydrolase"/>
</dbReference>
<dbReference type="EMBL" id="SNWM01000008">
    <property type="protein sequence ID" value="TDO19090.1"/>
    <property type="molecule type" value="Genomic_DNA"/>
</dbReference>
<dbReference type="PANTHER" id="PTHR43794:SF11">
    <property type="entry name" value="AMIDOHYDROLASE-RELATED DOMAIN-CONTAINING PROTEIN"/>
    <property type="match status" value="1"/>
</dbReference>
<evidence type="ECO:0000256" key="1">
    <source>
        <dbReference type="ARBA" id="ARBA00022801"/>
    </source>
</evidence>
<sequence length="389" mass="42359">MLTYIAASKIYPVTSAPLENGVLALEPDGTISAIYSAEAFARLNKPVVFFEGAIIPGMVNTHCHLELSHLRGKIAQHTGLPAFVEQVIKFRGFDEEAVLQAMEAADQEMRDNGIIAVGDISNLAASRPVKLGSDLYYYTFVEAMGFNPARASEIYTAAAALKVSFEPLDASVVPHAPYSVSTELFGLIKAGADAGNSLQTMHSQETAAENEFFESKTGAFLQLYNFLGLDLSFYMPSGKSSLQTILPKLSNGKALLVHNTESNLSDIGYAKQQHADLFWCLCPNANLFIENRLPDVQLLRDQGLKITLGTDSLASNAALSILKEMQTLQEKKAVDFDTVLCWATYNGAEFLGIDARYGSIEVGKNPGIVLLEHFEQGKITDSTTVKRLF</sequence>
<dbReference type="Gene3D" id="2.30.40.10">
    <property type="entry name" value="Urease, subunit C, domain 1"/>
    <property type="match status" value="1"/>
</dbReference>
<dbReference type="SUPFAM" id="SSF51556">
    <property type="entry name" value="Metallo-dependent hydrolases"/>
    <property type="match status" value="1"/>
</dbReference>
<gene>
    <name evidence="3" type="ORF">CLV32_4713</name>
</gene>
<comment type="caution">
    <text evidence="3">The sequence shown here is derived from an EMBL/GenBank/DDBJ whole genome shotgun (WGS) entry which is preliminary data.</text>
</comment>
<evidence type="ECO:0000313" key="3">
    <source>
        <dbReference type="EMBL" id="TDO19090.1"/>
    </source>
</evidence>
<accession>A0A4R6IA81</accession>
<keyword evidence="4" id="KW-1185">Reference proteome</keyword>
<feature type="domain" description="Amidohydrolase-related" evidence="2">
    <location>
        <begin position="54"/>
        <end position="372"/>
    </location>
</feature>
<evidence type="ECO:0000259" key="2">
    <source>
        <dbReference type="Pfam" id="PF01979"/>
    </source>
</evidence>